<keyword evidence="3" id="KW-1185">Reference proteome</keyword>
<proteinExistence type="predicted"/>
<dbReference type="Pfam" id="PF19607">
    <property type="entry name" value="DUF6112"/>
    <property type="match status" value="1"/>
</dbReference>
<evidence type="ECO:0000256" key="1">
    <source>
        <dbReference type="SAM" id="Phobius"/>
    </source>
</evidence>
<organism evidence="2 3">
    <name type="scientific">Nesterenkonia alkaliphila</name>
    <dbReference type="NCBI Taxonomy" id="1463631"/>
    <lineage>
        <taxon>Bacteria</taxon>
        <taxon>Bacillati</taxon>
        <taxon>Actinomycetota</taxon>
        <taxon>Actinomycetes</taxon>
        <taxon>Micrococcales</taxon>
        <taxon>Micrococcaceae</taxon>
        <taxon>Nesterenkonia</taxon>
    </lineage>
</organism>
<keyword evidence="1" id="KW-1133">Transmembrane helix</keyword>
<name>A0A7K1UKQ7_9MICC</name>
<dbReference type="Proteomes" id="UP000460157">
    <property type="component" value="Unassembled WGS sequence"/>
</dbReference>
<dbReference type="OrthoDB" id="4774950at2"/>
<gene>
    <name evidence="2" type="ORF">GNZ21_11695</name>
</gene>
<evidence type="ECO:0000313" key="2">
    <source>
        <dbReference type="EMBL" id="MVT27014.1"/>
    </source>
</evidence>
<protein>
    <recommendedName>
        <fullName evidence="4">Integral membrane protein</fullName>
    </recommendedName>
</protein>
<dbReference type="RefSeq" id="WP_157324561.1">
    <property type="nucleotide sequence ID" value="NZ_BMFX01000021.1"/>
</dbReference>
<sequence>MSVFPDFEGLSGIAELREVVGALLTFVLVIAVLMLIVSAIIWGVASSNGNQASAVKGRTGVLVCLGAAILAGGAMTWMNWLIDLGEQL</sequence>
<keyword evidence="1" id="KW-0812">Transmembrane</keyword>
<comment type="caution">
    <text evidence="2">The sequence shown here is derived from an EMBL/GenBank/DDBJ whole genome shotgun (WGS) entry which is preliminary data.</text>
</comment>
<reference evidence="2 3" key="1">
    <citation type="submission" date="2019-12" db="EMBL/GenBank/DDBJ databases">
        <title>Nesterenkonia muleiensis sp. nov., a novel actinobacterium isolated from sap of Populus euphratica.</title>
        <authorList>
            <person name="Wang R."/>
        </authorList>
    </citation>
    <scope>NUCLEOTIDE SEQUENCE [LARGE SCALE GENOMIC DNA]</scope>
    <source>
        <strain evidence="2 3">F10</strain>
    </source>
</reference>
<keyword evidence="1" id="KW-0472">Membrane</keyword>
<evidence type="ECO:0000313" key="3">
    <source>
        <dbReference type="Proteomes" id="UP000460157"/>
    </source>
</evidence>
<accession>A0A7K1UKQ7</accession>
<dbReference type="EMBL" id="WRPM01000085">
    <property type="protein sequence ID" value="MVT27014.1"/>
    <property type="molecule type" value="Genomic_DNA"/>
</dbReference>
<dbReference type="InterPro" id="IPR046094">
    <property type="entry name" value="DUF6112"/>
</dbReference>
<feature type="transmembrane region" description="Helical" evidence="1">
    <location>
        <begin position="57"/>
        <end position="82"/>
    </location>
</feature>
<dbReference type="AlphaFoldDB" id="A0A7K1UKQ7"/>
<evidence type="ECO:0008006" key="4">
    <source>
        <dbReference type="Google" id="ProtNLM"/>
    </source>
</evidence>
<feature type="transmembrane region" description="Helical" evidence="1">
    <location>
        <begin position="20"/>
        <end position="45"/>
    </location>
</feature>